<gene>
    <name evidence="1" type="ORF">PHLCEN_2v12699</name>
</gene>
<comment type="caution">
    <text evidence="1">The sequence shown here is derived from an EMBL/GenBank/DDBJ whole genome shotgun (WGS) entry which is preliminary data.</text>
</comment>
<dbReference type="Proteomes" id="UP000186601">
    <property type="component" value="Unassembled WGS sequence"/>
</dbReference>
<organism evidence="1 2">
    <name type="scientific">Hermanssonia centrifuga</name>
    <dbReference type="NCBI Taxonomy" id="98765"/>
    <lineage>
        <taxon>Eukaryota</taxon>
        <taxon>Fungi</taxon>
        <taxon>Dikarya</taxon>
        <taxon>Basidiomycota</taxon>
        <taxon>Agaricomycotina</taxon>
        <taxon>Agaricomycetes</taxon>
        <taxon>Polyporales</taxon>
        <taxon>Meruliaceae</taxon>
        <taxon>Hermanssonia</taxon>
    </lineage>
</organism>
<sequence>MRVGRKLRMVERKAGKRPARDSAAMRRHFQIWKYVGRLEHWAQRLCLHERESLIKTD</sequence>
<accession>A0A2R6NHG5</accession>
<name>A0A2R6NHG5_9APHY</name>
<dbReference type="AlphaFoldDB" id="A0A2R6NHG5"/>
<evidence type="ECO:0000313" key="1">
    <source>
        <dbReference type="EMBL" id="PSR71432.1"/>
    </source>
</evidence>
<protein>
    <submittedName>
        <fullName evidence="1">Uncharacterized protein</fullName>
    </submittedName>
</protein>
<keyword evidence="2" id="KW-1185">Reference proteome</keyword>
<proteinExistence type="predicted"/>
<reference evidence="1 2" key="1">
    <citation type="submission" date="2018-02" db="EMBL/GenBank/DDBJ databases">
        <title>Genome sequence of the basidiomycete white-rot fungus Phlebia centrifuga.</title>
        <authorList>
            <person name="Granchi Z."/>
            <person name="Peng M."/>
            <person name="de Vries R.P."/>
            <person name="Hilden K."/>
            <person name="Makela M.R."/>
            <person name="Grigoriev I."/>
            <person name="Riley R."/>
        </authorList>
    </citation>
    <scope>NUCLEOTIDE SEQUENCE [LARGE SCALE GENOMIC DNA]</scope>
    <source>
        <strain evidence="1 2">FBCC195</strain>
    </source>
</reference>
<dbReference type="EMBL" id="MLYV02001285">
    <property type="protein sequence ID" value="PSR71432.1"/>
    <property type="molecule type" value="Genomic_DNA"/>
</dbReference>
<evidence type="ECO:0000313" key="2">
    <source>
        <dbReference type="Proteomes" id="UP000186601"/>
    </source>
</evidence>